<dbReference type="Proteomes" id="UP001311232">
    <property type="component" value="Unassembled WGS sequence"/>
</dbReference>
<reference evidence="2 3" key="1">
    <citation type="submission" date="2021-06" db="EMBL/GenBank/DDBJ databases">
        <authorList>
            <person name="Palmer J.M."/>
        </authorList>
    </citation>
    <scope>NUCLEOTIDE SEQUENCE [LARGE SCALE GENOMIC DNA]</scope>
    <source>
        <strain evidence="2 3">MEX-2019</strain>
        <tissue evidence="2">Muscle</tissue>
    </source>
</reference>
<evidence type="ECO:0000313" key="3">
    <source>
        <dbReference type="Proteomes" id="UP001311232"/>
    </source>
</evidence>
<sequence length="121" mass="14083">MGVVISVFVLFVRWICRQKADRQVSVFQEQGELQQTESQEGRQEVARRLSWKPARKELVEKFDRHQKALESRSKKQQSFELPPDELAKLQLWAATPACRTCRGLTSQQHTHTIDLHSAKQI</sequence>
<dbReference type="EMBL" id="JAHHUM010002101">
    <property type="protein sequence ID" value="KAK5606169.1"/>
    <property type="molecule type" value="Genomic_DNA"/>
</dbReference>
<accession>A0AAV9RBJ1</accession>
<feature type="chain" id="PRO_5043620126" evidence="1">
    <location>
        <begin position="21"/>
        <end position="121"/>
    </location>
</feature>
<dbReference type="AlphaFoldDB" id="A0AAV9RBJ1"/>
<protein>
    <submittedName>
        <fullName evidence="2">Uncharacterized protein</fullName>
    </submittedName>
</protein>
<evidence type="ECO:0000256" key="1">
    <source>
        <dbReference type="SAM" id="SignalP"/>
    </source>
</evidence>
<organism evidence="2 3">
    <name type="scientific">Crenichthys baileyi</name>
    <name type="common">White River springfish</name>
    <dbReference type="NCBI Taxonomy" id="28760"/>
    <lineage>
        <taxon>Eukaryota</taxon>
        <taxon>Metazoa</taxon>
        <taxon>Chordata</taxon>
        <taxon>Craniata</taxon>
        <taxon>Vertebrata</taxon>
        <taxon>Euteleostomi</taxon>
        <taxon>Actinopterygii</taxon>
        <taxon>Neopterygii</taxon>
        <taxon>Teleostei</taxon>
        <taxon>Neoteleostei</taxon>
        <taxon>Acanthomorphata</taxon>
        <taxon>Ovalentaria</taxon>
        <taxon>Atherinomorphae</taxon>
        <taxon>Cyprinodontiformes</taxon>
        <taxon>Goodeidae</taxon>
        <taxon>Crenichthys</taxon>
    </lineage>
</organism>
<keyword evidence="3" id="KW-1185">Reference proteome</keyword>
<comment type="caution">
    <text evidence="2">The sequence shown here is derived from an EMBL/GenBank/DDBJ whole genome shotgun (WGS) entry which is preliminary data.</text>
</comment>
<proteinExistence type="predicted"/>
<keyword evidence="1" id="KW-0732">Signal</keyword>
<evidence type="ECO:0000313" key="2">
    <source>
        <dbReference type="EMBL" id="KAK5606169.1"/>
    </source>
</evidence>
<name>A0AAV9RBJ1_9TELE</name>
<feature type="signal peptide" evidence="1">
    <location>
        <begin position="1"/>
        <end position="20"/>
    </location>
</feature>
<gene>
    <name evidence="2" type="ORF">CRENBAI_025938</name>
</gene>